<name>A0AA40K2L7_9PEZI</name>
<sequence length="155" mass="16988">MPHGTTPPGTNHECLLRHLPPHPTQNYNLPDTGALPDALAKIHLQHKVCSTFHLDVRSGKTLYDGMDIDALRKVHLEELRDEYGVMDQVTLREGEEPAIAAPVEKFVILVADGEVLAGGDGGIPRPRLNKTQVPMDQVSVDSPTTKSSLQSRRTT</sequence>
<proteinExistence type="predicted"/>
<evidence type="ECO:0000313" key="3">
    <source>
        <dbReference type="Proteomes" id="UP001172155"/>
    </source>
</evidence>
<evidence type="ECO:0000313" key="2">
    <source>
        <dbReference type="EMBL" id="KAK0743626.1"/>
    </source>
</evidence>
<feature type="region of interest" description="Disordered" evidence="1">
    <location>
        <begin position="119"/>
        <end position="155"/>
    </location>
</feature>
<dbReference type="Proteomes" id="UP001172155">
    <property type="component" value="Unassembled WGS sequence"/>
</dbReference>
<dbReference type="AlphaFoldDB" id="A0AA40K2L7"/>
<reference evidence="2" key="1">
    <citation type="submission" date="2023-06" db="EMBL/GenBank/DDBJ databases">
        <title>Genome-scale phylogeny and comparative genomics of the fungal order Sordariales.</title>
        <authorList>
            <consortium name="Lawrence Berkeley National Laboratory"/>
            <person name="Hensen N."/>
            <person name="Bonometti L."/>
            <person name="Westerberg I."/>
            <person name="Brannstrom I.O."/>
            <person name="Guillou S."/>
            <person name="Cros-Aarteil S."/>
            <person name="Calhoun S."/>
            <person name="Haridas S."/>
            <person name="Kuo A."/>
            <person name="Mondo S."/>
            <person name="Pangilinan J."/>
            <person name="Riley R."/>
            <person name="LaButti K."/>
            <person name="Andreopoulos B."/>
            <person name="Lipzen A."/>
            <person name="Chen C."/>
            <person name="Yanf M."/>
            <person name="Daum C."/>
            <person name="Ng V."/>
            <person name="Clum A."/>
            <person name="Steindorff A."/>
            <person name="Ohm R."/>
            <person name="Martin F."/>
            <person name="Silar P."/>
            <person name="Natvig D."/>
            <person name="Lalanne C."/>
            <person name="Gautier V."/>
            <person name="Ament-velasquez S.L."/>
            <person name="Kruys A."/>
            <person name="Hutchinson M.I."/>
            <person name="Powell A.J."/>
            <person name="Barry K."/>
            <person name="Miller A.N."/>
            <person name="Grigoriev I.V."/>
            <person name="Debuchy R."/>
            <person name="Gladieux P."/>
            <person name="Thoren M.H."/>
            <person name="Johannesson H."/>
        </authorList>
    </citation>
    <scope>NUCLEOTIDE SEQUENCE</scope>
    <source>
        <strain evidence="2">SMH3187-1</strain>
    </source>
</reference>
<gene>
    <name evidence="2" type="ORF">B0T18DRAFT_490307</name>
</gene>
<feature type="compositionally biased region" description="Polar residues" evidence="1">
    <location>
        <begin position="129"/>
        <end position="155"/>
    </location>
</feature>
<dbReference type="EMBL" id="JAUKUD010000005">
    <property type="protein sequence ID" value="KAK0743626.1"/>
    <property type="molecule type" value="Genomic_DNA"/>
</dbReference>
<comment type="caution">
    <text evidence="2">The sequence shown here is derived from an EMBL/GenBank/DDBJ whole genome shotgun (WGS) entry which is preliminary data.</text>
</comment>
<protein>
    <submittedName>
        <fullName evidence="2">Uncharacterized protein</fullName>
    </submittedName>
</protein>
<organism evidence="2 3">
    <name type="scientific">Schizothecium vesticola</name>
    <dbReference type="NCBI Taxonomy" id="314040"/>
    <lineage>
        <taxon>Eukaryota</taxon>
        <taxon>Fungi</taxon>
        <taxon>Dikarya</taxon>
        <taxon>Ascomycota</taxon>
        <taxon>Pezizomycotina</taxon>
        <taxon>Sordariomycetes</taxon>
        <taxon>Sordariomycetidae</taxon>
        <taxon>Sordariales</taxon>
        <taxon>Schizotheciaceae</taxon>
        <taxon>Schizothecium</taxon>
    </lineage>
</organism>
<evidence type="ECO:0000256" key="1">
    <source>
        <dbReference type="SAM" id="MobiDB-lite"/>
    </source>
</evidence>
<keyword evidence="3" id="KW-1185">Reference proteome</keyword>
<accession>A0AA40K2L7</accession>